<evidence type="ECO:0000313" key="2">
    <source>
        <dbReference type="Proteomes" id="UP000430345"/>
    </source>
</evidence>
<comment type="caution">
    <text evidence="1">The sequence shown here is derived from an EMBL/GenBank/DDBJ whole genome shotgun (WGS) entry which is preliminary data.</text>
</comment>
<dbReference type="EMBL" id="WHJC01000266">
    <property type="protein sequence ID" value="MPQ44642.1"/>
    <property type="molecule type" value="Genomic_DNA"/>
</dbReference>
<protein>
    <submittedName>
        <fullName evidence="1">Streptolysin S family bacteriocin</fullName>
    </submittedName>
</protein>
<name>A0A6I1MQZ3_9CLOT</name>
<dbReference type="AlphaFoldDB" id="A0A6I1MQZ3"/>
<proteinExistence type="predicted"/>
<reference evidence="1 2" key="1">
    <citation type="submission" date="2019-10" db="EMBL/GenBank/DDBJ databases">
        <title>The Genome Sequence of Clostridium tarantellae Isolated from Fish Brain.</title>
        <authorList>
            <person name="Bano L."/>
            <person name="Kiel M."/>
            <person name="Sales G."/>
            <person name="Doxey A.C."/>
            <person name="Mansfield M.J."/>
            <person name="Schiavone M."/>
            <person name="Rossetto O."/>
            <person name="Pirazzini M."/>
            <person name="Dobrindt U."/>
            <person name="Montecucco C."/>
        </authorList>
    </citation>
    <scope>NUCLEOTIDE SEQUENCE [LARGE SCALE GENOMIC DNA]</scope>
    <source>
        <strain evidence="1 2">DSM 3997</strain>
    </source>
</reference>
<dbReference type="Proteomes" id="UP000430345">
    <property type="component" value="Unassembled WGS sequence"/>
</dbReference>
<dbReference type="RefSeq" id="WP_152891278.1">
    <property type="nucleotide sequence ID" value="NZ_WHJC01000266.1"/>
</dbReference>
<sequence length="65" mass="6632">MLKFNENILTTVVKNKQILIVPGACCCSTCCCCVGINVGSGSATTAANVTQSQNTPVPTNTPAAE</sequence>
<keyword evidence="2" id="KW-1185">Reference proteome</keyword>
<accession>A0A6I1MQZ3</accession>
<organism evidence="1 2">
    <name type="scientific">Clostridium tarantellae</name>
    <dbReference type="NCBI Taxonomy" id="39493"/>
    <lineage>
        <taxon>Bacteria</taxon>
        <taxon>Bacillati</taxon>
        <taxon>Bacillota</taxon>
        <taxon>Clostridia</taxon>
        <taxon>Eubacteriales</taxon>
        <taxon>Clostridiaceae</taxon>
        <taxon>Clostridium</taxon>
    </lineage>
</organism>
<dbReference type="NCBIfam" id="TIGR03602">
    <property type="entry name" value="streptolysinS"/>
    <property type="match status" value="1"/>
</dbReference>
<gene>
    <name evidence="1" type="ORF">GBZ86_12935</name>
</gene>
<evidence type="ECO:0000313" key="1">
    <source>
        <dbReference type="EMBL" id="MPQ44642.1"/>
    </source>
</evidence>
<dbReference type="InterPro" id="IPR019891">
    <property type="entry name" value="Bacteriocin_streptolysin_S_pre"/>
</dbReference>